<organism evidence="1 2">
    <name type="scientific">Parabacteroides distasonis</name>
    <dbReference type="NCBI Taxonomy" id="823"/>
    <lineage>
        <taxon>Bacteria</taxon>
        <taxon>Pseudomonadati</taxon>
        <taxon>Bacteroidota</taxon>
        <taxon>Bacteroidia</taxon>
        <taxon>Bacteroidales</taxon>
        <taxon>Tannerellaceae</taxon>
        <taxon>Parabacteroides</taxon>
    </lineage>
</organism>
<dbReference type="Pfam" id="PF17170">
    <property type="entry name" value="DUF5128"/>
    <property type="match status" value="1"/>
</dbReference>
<gene>
    <name evidence="1" type="ORF">E5342_15220</name>
</gene>
<dbReference type="Gene3D" id="2.120.10.30">
    <property type="entry name" value="TolB, C-terminal domain"/>
    <property type="match status" value="1"/>
</dbReference>
<proteinExistence type="predicted"/>
<protein>
    <submittedName>
        <fullName evidence="1">6-bladed beta-propeller</fullName>
    </submittedName>
</protein>
<dbReference type="EMBL" id="SRYM01000052">
    <property type="protein sequence ID" value="TGY55186.1"/>
    <property type="molecule type" value="Genomic_DNA"/>
</dbReference>
<reference evidence="1 2" key="1">
    <citation type="submission" date="2019-04" db="EMBL/GenBank/DDBJ databases">
        <title>Microbes associate with the intestines of laboratory mice.</title>
        <authorList>
            <person name="Navarre W."/>
            <person name="Wong E."/>
            <person name="Huang K."/>
            <person name="Tropini C."/>
            <person name="Ng K."/>
            <person name="Yu B."/>
        </authorList>
    </citation>
    <scope>NUCLEOTIDE SEQUENCE [LARGE SCALE GENOMIC DNA]</scope>
    <source>
        <strain evidence="1 2">NM39_I3</strain>
    </source>
</reference>
<evidence type="ECO:0000313" key="2">
    <source>
        <dbReference type="Proteomes" id="UP000310032"/>
    </source>
</evidence>
<dbReference type="Proteomes" id="UP000310032">
    <property type="component" value="Unassembled WGS sequence"/>
</dbReference>
<dbReference type="PROSITE" id="PS51257">
    <property type="entry name" value="PROKAR_LIPOPROTEIN"/>
    <property type="match status" value="1"/>
</dbReference>
<comment type="caution">
    <text evidence="1">The sequence shown here is derived from an EMBL/GenBank/DDBJ whole genome shotgun (WGS) entry which is preliminary data.</text>
</comment>
<name>A0A4S2EH04_PARDI</name>
<dbReference type="AlphaFoldDB" id="A0A4S2EH04"/>
<accession>A0A4S2EH04</accession>
<evidence type="ECO:0000313" key="1">
    <source>
        <dbReference type="EMBL" id="TGY55186.1"/>
    </source>
</evidence>
<dbReference type="RefSeq" id="WP_135959708.1">
    <property type="nucleotide sequence ID" value="NZ_SRYM01000052.1"/>
</dbReference>
<sequence length="373" mass="43005">MKNLFYLVIVLIGFSCKGSLSNREELRSVELGVINATPKQEKVTLEDLNVTIKSIRLETNDSCILNKITQLVDVDYLWIVADRQLYKFDKNGAFIGKIGQKGQGPAEYVAPERIQVDREQKIVYVIDYFGRKMMSFDYEGNFLRSLPLPEDYSLNRIALDNKQLYYSSYNNSVMPDLFACDMTTGKIDTISFRERTMGQETYAGETFMYHLNGKAYLYHYFNDTVYTFANNRLTPAYLFNLGDSKFSFKQLTVTGEATSEEPIDHPKIQLSNFIDTEKYIILSYSVITSWKMGTEPDQRFALYDKMGQVMYPDVYLASEKQDIFSIESKDPIFASADEHSIFTFKQASDLLEDQKMEGLDVEDNPVIVQYTFN</sequence>
<dbReference type="SUPFAM" id="SSF63825">
    <property type="entry name" value="YWTD domain"/>
    <property type="match status" value="1"/>
</dbReference>
<dbReference type="InterPro" id="IPR011042">
    <property type="entry name" value="6-blade_b-propeller_TolB-like"/>
</dbReference>